<dbReference type="AlphaFoldDB" id="A0A437M8B2"/>
<name>A0A437M8B2_9SPHN</name>
<accession>A0A437M8B2</accession>
<protein>
    <recommendedName>
        <fullName evidence="4">Recombinase RecT</fullName>
    </recommendedName>
</protein>
<feature type="region of interest" description="Disordered" evidence="1">
    <location>
        <begin position="254"/>
        <end position="284"/>
    </location>
</feature>
<dbReference type="EMBL" id="SACN01000001">
    <property type="protein sequence ID" value="RVT93734.1"/>
    <property type="molecule type" value="Genomic_DNA"/>
</dbReference>
<dbReference type="Proteomes" id="UP000282971">
    <property type="component" value="Unassembled WGS sequence"/>
</dbReference>
<keyword evidence="3" id="KW-1185">Reference proteome</keyword>
<reference evidence="2 3" key="1">
    <citation type="submission" date="2019-01" db="EMBL/GenBank/DDBJ databases">
        <authorList>
            <person name="Chen W.-M."/>
        </authorList>
    </citation>
    <scope>NUCLEOTIDE SEQUENCE [LARGE SCALE GENOMIC DNA]</scope>
    <source>
        <strain evidence="2 3">CCP-7</strain>
    </source>
</reference>
<evidence type="ECO:0000313" key="3">
    <source>
        <dbReference type="Proteomes" id="UP000282971"/>
    </source>
</evidence>
<evidence type="ECO:0008006" key="4">
    <source>
        <dbReference type="Google" id="ProtNLM"/>
    </source>
</evidence>
<gene>
    <name evidence="2" type="ORF">EOD43_07665</name>
</gene>
<dbReference type="OrthoDB" id="8909920at2"/>
<evidence type="ECO:0000256" key="1">
    <source>
        <dbReference type="SAM" id="MobiDB-lite"/>
    </source>
</evidence>
<dbReference type="RefSeq" id="WP_127742643.1">
    <property type="nucleotide sequence ID" value="NZ_SACN01000001.1"/>
</dbReference>
<evidence type="ECO:0000313" key="2">
    <source>
        <dbReference type="EMBL" id="RVT93734.1"/>
    </source>
</evidence>
<sequence>MTDETTDPKAAARAAAREALIEEFGLDEVVRLEGIRADQGADAANEEVRRLRDAREAQLPAVQQQRVELVATEGGYIVPRSMDEAYRYAVAVVHAKLAPDSYGNEPDKVMLGIAAAMEAGLPPLYGLRQIAIIQGRPTIWGDAAIALVQSKNLLTGNTKEKIGTIPAPGTPINEWADDYGFRVSLSRRHQTDPYVGEFTVGDAKRAKLWMNTRKVPWIEHPDRMLFNRARGWALRDGFADALAGLALREEVEDMHGEDKPAQISTAFLDDDADQQPEANAAEAA</sequence>
<comment type="caution">
    <text evidence="2">The sequence shown here is derived from an EMBL/GenBank/DDBJ whole genome shotgun (WGS) entry which is preliminary data.</text>
</comment>
<proteinExistence type="predicted"/>
<organism evidence="2 3">
    <name type="scientific">Sphingomonas crocodyli</name>
    <dbReference type="NCBI Taxonomy" id="1979270"/>
    <lineage>
        <taxon>Bacteria</taxon>
        <taxon>Pseudomonadati</taxon>
        <taxon>Pseudomonadota</taxon>
        <taxon>Alphaproteobacteria</taxon>
        <taxon>Sphingomonadales</taxon>
        <taxon>Sphingomonadaceae</taxon>
        <taxon>Sphingomonas</taxon>
    </lineage>
</organism>